<reference evidence="3 4" key="1">
    <citation type="submission" date="2018-08" db="EMBL/GenBank/DDBJ databases">
        <title>Recombination of ecologically and evolutionarily significant loci maintains genetic cohesion in the Pseudomonas syringae species complex.</title>
        <authorList>
            <person name="Dillon M."/>
            <person name="Thakur S."/>
            <person name="Almeida R.N.D."/>
            <person name="Weir B.S."/>
            <person name="Guttman D.S."/>
        </authorList>
    </citation>
    <scope>NUCLEOTIDE SEQUENCE [LARGE SCALE GENOMIC DNA]</scope>
    <source>
        <strain evidence="2 3">ICMP 11895</strain>
        <strain evidence="1 4">ICMP 11897</strain>
    </source>
</reference>
<dbReference type="AlphaFoldDB" id="A0A3M5ZT78"/>
<protein>
    <submittedName>
        <fullName evidence="1">Uncharacterized protein</fullName>
    </submittedName>
</protein>
<accession>A0A3M5ZT78</accession>
<evidence type="ECO:0000313" key="1">
    <source>
        <dbReference type="EMBL" id="RMV10307.1"/>
    </source>
</evidence>
<evidence type="ECO:0000313" key="2">
    <source>
        <dbReference type="EMBL" id="RMV16995.1"/>
    </source>
</evidence>
<sequence>MNMKTRMLRQPGFHCSVLVGGVVIDDQMKLEVLGRFFIDLLEKRQPLLNAGADARCC</sequence>
<proteinExistence type="predicted"/>
<dbReference type="Proteomes" id="UP000272703">
    <property type="component" value="Unassembled WGS sequence"/>
</dbReference>
<dbReference type="EMBL" id="RBUN01000545">
    <property type="protein sequence ID" value="RMV10307.1"/>
    <property type="molecule type" value="Genomic_DNA"/>
</dbReference>
<evidence type="ECO:0000313" key="3">
    <source>
        <dbReference type="Proteomes" id="UP000272241"/>
    </source>
</evidence>
<evidence type="ECO:0000313" key="4">
    <source>
        <dbReference type="Proteomes" id="UP000272703"/>
    </source>
</evidence>
<organism evidence="1 4">
    <name type="scientific">Pseudomonas savastanoi</name>
    <name type="common">Pseudomonas syringae pv. savastanoi</name>
    <dbReference type="NCBI Taxonomy" id="29438"/>
    <lineage>
        <taxon>Bacteria</taxon>
        <taxon>Pseudomonadati</taxon>
        <taxon>Pseudomonadota</taxon>
        <taxon>Gammaproteobacteria</taxon>
        <taxon>Pseudomonadales</taxon>
        <taxon>Pseudomonadaceae</taxon>
        <taxon>Pseudomonas</taxon>
    </lineage>
</organism>
<dbReference type="Proteomes" id="UP000272241">
    <property type="component" value="Unassembled WGS sequence"/>
</dbReference>
<name>A0A3M5ZT78_PSESS</name>
<comment type="caution">
    <text evidence="1">The sequence shown here is derived from an EMBL/GenBank/DDBJ whole genome shotgun (WGS) entry which is preliminary data.</text>
</comment>
<dbReference type="EMBL" id="RBUO01000231">
    <property type="protein sequence ID" value="RMV16995.1"/>
    <property type="molecule type" value="Genomic_DNA"/>
</dbReference>
<gene>
    <name evidence="2" type="ORF">ALP15_200076</name>
    <name evidence="1" type="ORF">ALP16_200093</name>
</gene>